<dbReference type="PROSITE" id="PS00028">
    <property type="entry name" value="ZINC_FINGER_C2H2_1"/>
    <property type="match status" value="7"/>
</dbReference>
<dbReference type="PROSITE" id="PS51915">
    <property type="entry name" value="ZAD"/>
    <property type="match status" value="1"/>
</dbReference>
<evidence type="ECO:0000256" key="7">
    <source>
        <dbReference type="PROSITE-ProRule" id="PRU00042"/>
    </source>
</evidence>
<dbReference type="SUPFAM" id="SSF57667">
    <property type="entry name" value="beta-beta-alpha zinc fingers"/>
    <property type="match status" value="4"/>
</dbReference>
<name>A0ABM3N0S3_GALME</name>
<feature type="domain" description="C2H2-type" evidence="10">
    <location>
        <begin position="512"/>
        <end position="539"/>
    </location>
</feature>
<feature type="domain" description="C2H2-type" evidence="10">
    <location>
        <begin position="568"/>
        <end position="595"/>
    </location>
</feature>
<evidence type="ECO:0000256" key="8">
    <source>
        <dbReference type="PROSITE-ProRule" id="PRU01263"/>
    </source>
</evidence>
<dbReference type="RefSeq" id="XP_052757204.1">
    <property type="nucleotide sequence ID" value="XM_052901244.1"/>
</dbReference>
<dbReference type="Gene3D" id="3.30.160.60">
    <property type="entry name" value="Classic Zinc Finger"/>
    <property type="match status" value="5"/>
</dbReference>
<keyword evidence="3" id="KW-0677">Repeat</keyword>
<accession>A0ABM3N0S3</accession>
<feature type="domain" description="C2H2-type" evidence="10">
    <location>
        <begin position="397"/>
        <end position="419"/>
    </location>
</feature>
<keyword evidence="4 7" id="KW-0863">Zinc-finger</keyword>
<keyword evidence="5 8" id="KW-0862">Zinc</keyword>
<dbReference type="Gene3D" id="3.40.1800.20">
    <property type="match status" value="1"/>
</dbReference>
<evidence type="ECO:0000256" key="4">
    <source>
        <dbReference type="ARBA" id="ARBA00022771"/>
    </source>
</evidence>
<feature type="binding site" evidence="8">
    <location>
        <position position="15"/>
    </location>
    <ligand>
        <name>Zn(2+)</name>
        <dbReference type="ChEBI" id="CHEBI:29105"/>
    </ligand>
</feature>
<dbReference type="PANTHER" id="PTHR24394:SF29">
    <property type="entry name" value="MYONEURIN"/>
    <property type="match status" value="1"/>
</dbReference>
<dbReference type="PROSITE" id="PS50157">
    <property type="entry name" value="ZINC_FINGER_C2H2_2"/>
    <property type="match status" value="7"/>
</dbReference>
<evidence type="ECO:0000256" key="6">
    <source>
        <dbReference type="ARBA" id="ARBA00023242"/>
    </source>
</evidence>
<dbReference type="InterPro" id="IPR012934">
    <property type="entry name" value="Znf_AD"/>
</dbReference>
<dbReference type="InterPro" id="IPR036236">
    <property type="entry name" value="Znf_C2H2_sf"/>
</dbReference>
<feature type="compositionally biased region" description="Polar residues" evidence="9">
    <location>
        <begin position="217"/>
        <end position="226"/>
    </location>
</feature>
<evidence type="ECO:0000313" key="12">
    <source>
        <dbReference type="Proteomes" id="UP001652740"/>
    </source>
</evidence>
<feature type="domain" description="C2H2-type" evidence="10">
    <location>
        <begin position="276"/>
        <end position="304"/>
    </location>
</feature>
<evidence type="ECO:0000256" key="3">
    <source>
        <dbReference type="ARBA" id="ARBA00022737"/>
    </source>
</evidence>
<evidence type="ECO:0000313" key="13">
    <source>
        <dbReference type="RefSeq" id="XP_052757204.1"/>
    </source>
</evidence>
<feature type="binding site" evidence="8">
    <location>
        <position position="68"/>
    </location>
    <ligand>
        <name>Zn(2+)</name>
        <dbReference type="ChEBI" id="CHEBI:29105"/>
    </ligand>
</feature>
<dbReference type="Proteomes" id="UP001652740">
    <property type="component" value="Unplaced"/>
</dbReference>
<dbReference type="Pfam" id="PF07776">
    <property type="entry name" value="zf-AD"/>
    <property type="match status" value="1"/>
</dbReference>
<sequence>MATKTMEWRPGPTVCRCCLAEGCYKDISTEYFWMGKREVYAEMLSETFSVSIAYSTAGGPNSNSRLICEPCISRLRDASEFKRQVQECEKTFMQHLDPGSSSALGCDGNMVNIEPEDVKVEAVKVESRLSDDEFDDRVDFGDDDDDDLDDEPLTKFATKVPKKESVDILDLLDNSKAAEKRKSSTKIKATPAKKTKKEAPKPTSSKPKPEKKKKGAQPTTMPRHSSALTVPVKIRPAEVDTDGVITPDFSKEISRNSAINILLYSTLCPFRYYRIYMCLYCSQSFLYIYQLAQHNTLEHNAMSKKDIRKSLSRIAKSQPIKVNLMNIGCKLCAEYLKSFEDLKNHLVETHKKDIDVKNDGLMPFKISDDEFRCGLCDVQCVGYRDLIKHSKGHYRNFFCEQCGAEFVTSSGLTGHLKGHIAGPFPCSDCNKVFNTYTARLEHCKRIHTKTKTNLCKYCQARFIDYYQKRKHIKEVHGIDSNEYKCSFCSKVFLVNSTLRAHERQVHLKNQNFTCDICGYQSHYKESIKRHMVCHSNEKNFKCEVCKKSYARKKTLKEHMRIHNNDRRFSCNYCGQAFIQKCSLKGHMRTHHKSKDII</sequence>
<feature type="binding site" evidence="8">
    <location>
        <position position="71"/>
    </location>
    <ligand>
        <name>Zn(2+)</name>
        <dbReference type="ChEBI" id="CHEBI:29105"/>
    </ligand>
</feature>
<evidence type="ECO:0000259" key="11">
    <source>
        <dbReference type="PROSITE" id="PS51915"/>
    </source>
</evidence>
<dbReference type="Pfam" id="PF00096">
    <property type="entry name" value="zf-C2H2"/>
    <property type="match status" value="2"/>
</dbReference>
<feature type="domain" description="C2H2-type" evidence="10">
    <location>
        <begin position="540"/>
        <end position="567"/>
    </location>
</feature>
<feature type="compositionally biased region" description="Acidic residues" evidence="9">
    <location>
        <begin position="134"/>
        <end position="151"/>
    </location>
</feature>
<evidence type="ECO:0000256" key="5">
    <source>
        <dbReference type="ARBA" id="ARBA00022833"/>
    </source>
</evidence>
<evidence type="ECO:0000256" key="9">
    <source>
        <dbReference type="SAM" id="MobiDB-lite"/>
    </source>
</evidence>
<feature type="region of interest" description="Disordered" evidence="9">
    <location>
        <begin position="134"/>
        <end position="155"/>
    </location>
</feature>
<evidence type="ECO:0000256" key="2">
    <source>
        <dbReference type="ARBA" id="ARBA00022723"/>
    </source>
</evidence>
<dbReference type="InterPro" id="IPR013087">
    <property type="entry name" value="Znf_C2H2_type"/>
</dbReference>
<protein>
    <submittedName>
        <fullName evidence="13">Zinc finger protein 79-like isoform X9</fullName>
    </submittedName>
</protein>
<evidence type="ECO:0000256" key="1">
    <source>
        <dbReference type="ARBA" id="ARBA00004123"/>
    </source>
</evidence>
<dbReference type="SMART" id="SM00868">
    <property type="entry name" value="zf-AD"/>
    <property type="match status" value="1"/>
</dbReference>
<feature type="region of interest" description="Disordered" evidence="9">
    <location>
        <begin position="180"/>
        <end position="226"/>
    </location>
</feature>
<keyword evidence="2 8" id="KW-0479">Metal-binding</keyword>
<dbReference type="PANTHER" id="PTHR24394">
    <property type="entry name" value="ZINC FINGER PROTEIN"/>
    <property type="match status" value="1"/>
</dbReference>
<feature type="domain" description="C2H2-type" evidence="10">
    <location>
        <begin position="424"/>
        <end position="452"/>
    </location>
</feature>
<dbReference type="SMART" id="SM00355">
    <property type="entry name" value="ZnF_C2H2"/>
    <property type="match status" value="10"/>
</dbReference>
<feature type="domain" description="C2H2-type" evidence="10">
    <location>
        <begin position="483"/>
        <end position="511"/>
    </location>
</feature>
<feature type="domain" description="ZAD" evidence="11">
    <location>
        <begin position="13"/>
        <end position="95"/>
    </location>
</feature>
<dbReference type="GeneID" id="113510145"/>
<evidence type="ECO:0000259" key="10">
    <source>
        <dbReference type="PROSITE" id="PS50157"/>
    </source>
</evidence>
<keyword evidence="6" id="KW-0539">Nucleus</keyword>
<proteinExistence type="predicted"/>
<keyword evidence="12" id="KW-1185">Reference proteome</keyword>
<reference evidence="13" key="1">
    <citation type="submission" date="2025-08" db="UniProtKB">
        <authorList>
            <consortium name="RefSeq"/>
        </authorList>
    </citation>
    <scope>IDENTIFICATION</scope>
    <source>
        <tissue evidence="13">Whole larvae</tissue>
    </source>
</reference>
<feature type="binding site" evidence="8">
    <location>
        <position position="18"/>
    </location>
    <ligand>
        <name>Zn(2+)</name>
        <dbReference type="ChEBI" id="CHEBI:29105"/>
    </ligand>
</feature>
<gene>
    <name evidence="13" type="primary">LOC113510145</name>
</gene>
<comment type="subcellular location">
    <subcellularLocation>
        <location evidence="1">Nucleus</location>
    </subcellularLocation>
</comment>
<organism evidence="12 13">
    <name type="scientific">Galleria mellonella</name>
    <name type="common">Greater wax moth</name>
    <dbReference type="NCBI Taxonomy" id="7137"/>
    <lineage>
        <taxon>Eukaryota</taxon>
        <taxon>Metazoa</taxon>
        <taxon>Ecdysozoa</taxon>
        <taxon>Arthropoda</taxon>
        <taxon>Hexapoda</taxon>
        <taxon>Insecta</taxon>
        <taxon>Pterygota</taxon>
        <taxon>Neoptera</taxon>
        <taxon>Endopterygota</taxon>
        <taxon>Lepidoptera</taxon>
        <taxon>Glossata</taxon>
        <taxon>Ditrysia</taxon>
        <taxon>Pyraloidea</taxon>
        <taxon>Pyralidae</taxon>
        <taxon>Galleriinae</taxon>
        <taxon>Galleria</taxon>
    </lineage>
</organism>